<evidence type="ECO:0000313" key="2">
    <source>
        <dbReference type="EMBL" id="JAV20945.1"/>
    </source>
</evidence>
<name>A0A1Q3F057_CULTA</name>
<organism evidence="2">
    <name type="scientific">Culex tarsalis</name>
    <name type="common">Encephalitis mosquito</name>
    <dbReference type="NCBI Taxonomy" id="7177"/>
    <lineage>
        <taxon>Eukaryota</taxon>
        <taxon>Metazoa</taxon>
        <taxon>Ecdysozoa</taxon>
        <taxon>Arthropoda</taxon>
        <taxon>Hexapoda</taxon>
        <taxon>Insecta</taxon>
        <taxon>Pterygota</taxon>
        <taxon>Neoptera</taxon>
        <taxon>Endopterygota</taxon>
        <taxon>Diptera</taxon>
        <taxon>Nematocera</taxon>
        <taxon>Culicoidea</taxon>
        <taxon>Culicidae</taxon>
        <taxon>Culicinae</taxon>
        <taxon>Culicini</taxon>
        <taxon>Culex</taxon>
        <taxon>Culex</taxon>
    </lineage>
</organism>
<evidence type="ECO:0000256" key="1">
    <source>
        <dbReference type="SAM" id="Coils"/>
    </source>
</evidence>
<protein>
    <submittedName>
        <fullName evidence="2">Uncharacterized protein</fullName>
    </submittedName>
</protein>
<keyword evidence="1" id="KW-0175">Coiled coil</keyword>
<accession>A0A1Q3F057</accession>
<dbReference type="EMBL" id="GFDL01014100">
    <property type="protein sequence ID" value="JAV20945.1"/>
    <property type="molecule type" value="Transcribed_RNA"/>
</dbReference>
<feature type="coiled-coil region" evidence="1">
    <location>
        <begin position="105"/>
        <end position="132"/>
    </location>
</feature>
<dbReference type="AlphaFoldDB" id="A0A1Q3F057"/>
<proteinExistence type="predicted"/>
<reference evidence="2" key="1">
    <citation type="submission" date="2017-01" db="EMBL/GenBank/DDBJ databases">
        <title>A deep insight into the sialotranscriptome of adult male and female Cluex tarsalis mosquitoes.</title>
        <authorList>
            <person name="Ribeiro J.M."/>
            <person name="Moreira F."/>
            <person name="Bernard K.A."/>
            <person name="Calvo E."/>
        </authorList>
    </citation>
    <scope>NUCLEOTIDE SEQUENCE</scope>
    <source>
        <strain evidence="2">Kern County</strain>
        <tissue evidence="2">Salivary glands</tissue>
    </source>
</reference>
<sequence length="181" mass="21350">MASKEEKPSKYKKQFEQKYNELVQSISATHFVDYDKLSKENALKIFQAGLRNNILSHFSAVWDFTDTEEHLQVLDVLKADPRNDSEKKWRPTDKSVQEQVRPLVVNKLKWQIKYYEKQIQFQKQQLERAVLKVEQGRTKYADLLERRESMKTAVSNELKDLKKIDAQISDMADKLVDDLQS</sequence>